<name>A0A640L0E9_LEITA</name>
<comment type="caution">
    <text evidence="2">The sequence shown here is derived from an EMBL/GenBank/DDBJ whole genome shotgun (WGS) entry which is preliminary data.</text>
</comment>
<feature type="compositionally biased region" description="Polar residues" evidence="1">
    <location>
        <begin position="52"/>
        <end position="64"/>
    </location>
</feature>
<feature type="compositionally biased region" description="Basic and acidic residues" evidence="1">
    <location>
        <begin position="339"/>
        <end position="348"/>
    </location>
</feature>
<proteinExistence type="predicted"/>
<feature type="region of interest" description="Disordered" evidence="1">
    <location>
        <begin position="122"/>
        <end position="155"/>
    </location>
</feature>
<dbReference type="OrthoDB" id="265900at2759"/>
<dbReference type="VEuPathDB" id="TriTrypDB:LtaPh_3618900"/>
<sequence>MPSASPPAISTMCVDVRELLRHTATASKDTLSDAKAGVSDRQRYTAAAPSDASAQLPRQRQATTPPCHKASTFWSPSYPPIGGFATNSAPPTLSPTDATIMHSILGQPRVQKTVHDFDQVIDGTSSPLKQELQTRRPSLAGTRPSPMDNSPTWNTSAYAQKSVPVFKAGATNPPSSPSEEDTSPSTLQRHVRNNYLYREGSNSAGSAAFTDFSPTAERTIKSVFGQLHEYANGFAAAHKRPDKGMPTSSYAGGVAVLPLPFRDAAMRPNAAGPSVASPLLSSDASPHRTKEGAAPPRLTVAQLWRQCPALAASTFSRLDLYPQRAEHTVQAVKEPPRGLAYDRPHAAADRSTVPLRKAFQSPPRTIPPAFRRQVQFAEEAPTTRRPKRR</sequence>
<protein>
    <submittedName>
        <fullName evidence="2">Uncharacterized protein</fullName>
    </submittedName>
</protein>
<dbReference type="EMBL" id="BLBS01000057">
    <property type="protein sequence ID" value="GET93259.1"/>
    <property type="molecule type" value="Genomic_DNA"/>
</dbReference>
<organism evidence="2 3">
    <name type="scientific">Leishmania tarentolae</name>
    <name type="common">Sauroleishmania tarentolae</name>
    <dbReference type="NCBI Taxonomy" id="5689"/>
    <lineage>
        <taxon>Eukaryota</taxon>
        <taxon>Discoba</taxon>
        <taxon>Euglenozoa</taxon>
        <taxon>Kinetoplastea</taxon>
        <taxon>Metakinetoplastina</taxon>
        <taxon>Trypanosomatida</taxon>
        <taxon>Trypanosomatidae</taxon>
        <taxon>Leishmaniinae</taxon>
        <taxon>Leishmania</taxon>
        <taxon>lizard Leishmania</taxon>
    </lineage>
</organism>
<dbReference type="AlphaFoldDB" id="A0A640L0E9"/>
<dbReference type="Proteomes" id="UP000419144">
    <property type="component" value="Unassembled WGS sequence"/>
</dbReference>
<feature type="region of interest" description="Disordered" evidence="1">
    <location>
        <begin position="167"/>
        <end position="187"/>
    </location>
</feature>
<reference evidence="2" key="1">
    <citation type="submission" date="2019-11" db="EMBL/GenBank/DDBJ databases">
        <title>Leishmania tarentolae CDS.</title>
        <authorList>
            <person name="Goto Y."/>
            <person name="Yamagishi J."/>
        </authorList>
    </citation>
    <scope>NUCLEOTIDE SEQUENCE [LARGE SCALE GENOMIC DNA]</scope>
    <source>
        <strain evidence="2">Parrot Tar II</strain>
    </source>
</reference>
<evidence type="ECO:0000256" key="1">
    <source>
        <dbReference type="SAM" id="MobiDB-lite"/>
    </source>
</evidence>
<gene>
    <name evidence="2" type="ORF">LtaPh_3618900</name>
</gene>
<feature type="region of interest" description="Disordered" evidence="1">
    <location>
        <begin position="339"/>
        <end position="389"/>
    </location>
</feature>
<keyword evidence="3" id="KW-1185">Reference proteome</keyword>
<evidence type="ECO:0000313" key="2">
    <source>
        <dbReference type="EMBL" id="GET93259.1"/>
    </source>
</evidence>
<evidence type="ECO:0000313" key="3">
    <source>
        <dbReference type="Proteomes" id="UP000419144"/>
    </source>
</evidence>
<accession>A0A640L0E9</accession>
<feature type="region of interest" description="Disordered" evidence="1">
    <location>
        <begin position="270"/>
        <end position="294"/>
    </location>
</feature>
<feature type="region of interest" description="Disordered" evidence="1">
    <location>
        <begin position="29"/>
        <end position="71"/>
    </location>
</feature>